<evidence type="ECO:0000313" key="1">
    <source>
        <dbReference type="EMBL" id="KKN01620.1"/>
    </source>
</evidence>
<gene>
    <name evidence="1" type="ORF">LCGC14_1125920</name>
</gene>
<accession>A0A0F9M2L8</accession>
<sequence length="80" mass="8840">MGKKESNPPPAPAPRMVDAENKPFKKECAGACCIIAIKRISDNEEGIFYFDCDDGLQWAVIKFCPYCGGMLKCPNKSKSH</sequence>
<organism evidence="1">
    <name type="scientific">marine sediment metagenome</name>
    <dbReference type="NCBI Taxonomy" id="412755"/>
    <lineage>
        <taxon>unclassified sequences</taxon>
        <taxon>metagenomes</taxon>
        <taxon>ecological metagenomes</taxon>
    </lineage>
</organism>
<comment type="caution">
    <text evidence="1">The sequence shown here is derived from an EMBL/GenBank/DDBJ whole genome shotgun (WGS) entry which is preliminary data.</text>
</comment>
<name>A0A0F9M2L8_9ZZZZ</name>
<proteinExistence type="predicted"/>
<dbReference type="AlphaFoldDB" id="A0A0F9M2L8"/>
<protein>
    <submittedName>
        <fullName evidence="1">Uncharacterized protein</fullName>
    </submittedName>
</protein>
<reference evidence="1" key="1">
    <citation type="journal article" date="2015" name="Nature">
        <title>Complex archaea that bridge the gap between prokaryotes and eukaryotes.</title>
        <authorList>
            <person name="Spang A."/>
            <person name="Saw J.H."/>
            <person name="Jorgensen S.L."/>
            <person name="Zaremba-Niedzwiedzka K."/>
            <person name="Martijn J."/>
            <person name="Lind A.E."/>
            <person name="van Eijk R."/>
            <person name="Schleper C."/>
            <person name="Guy L."/>
            <person name="Ettema T.J."/>
        </authorList>
    </citation>
    <scope>NUCLEOTIDE SEQUENCE</scope>
</reference>
<dbReference type="EMBL" id="LAZR01005240">
    <property type="protein sequence ID" value="KKN01620.1"/>
    <property type="molecule type" value="Genomic_DNA"/>
</dbReference>